<protein>
    <submittedName>
        <fullName evidence="3">Leucine-rich repeat domain-containing protein</fullName>
    </submittedName>
    <submittedName>
        <fullName evidence="4">Leucine-rich_repeat domain-containing protein</fullName>
    </submittedName>
</protein>
<evidence type="ECO:0000313" key="4">
    <source>
        <dbReference type="EMBL" id="CAL6103608.1"/>
    </source>
</evidence>
<evidence type="ECO:0000313" key="5">
    <source>
        <dbReference type="Proteomes" id="UP001642409"/>
    </source>
</evidence>
<accession>A0AA86NL18</accession>
<evidence type="ECO:0000313" key="3">
    <source>
        <dbReference type="EMBL" id="CAI9921829.1"/>
    </source>
</evidence>
<evidence type="ECO:0000256" key="2">
    <source>
        <dbReference type="ARBA" id="ARBA00022737"/>
    </source>
</evidence>
<dbReference type="PANTHER" id="PTHR46652">
    <property type="entry name" value="LEUCINE-RICH REPEAT AND IQ DOMAIN-CONTAINING PROTEIN 1-RELATED"/>
    <property type="match status" value="1"/>
</dbReference>
<dbReference type="SMART" id="SM00365">
    <property type="entry name" value="LRR_SD22"/>
    <property type="match status" value="6"/>
</dbReference>
<comment type="caution">
    <text evidence="3">The sequence shown here is derived from an EMBL/GenBank/DDBJ whole genome shotgun (WGS) entry which is preliminary data.</text>
</comment>
<dbReference type="SUPFAM" id="SSF52058">
    <property type="entry name" value="L domain-like"/>
    <property type="match status" value="2"/>
</dbReference>
<proteinExistence type="predicted"/>
<dbReference type="EMBL" id="CAXDID020000569">
    <property type="protein sequence ID" value="CAL6103608.1"/>
    <property type="molecule type" value="Genomic_DNA"/>
</dbReference>
<dbReference type="InterPro" id="IPR025875">
    <property type="entry name" value="Leu-rich_rpt_4"/>
</dbReference>
<dbReference type="Gene3D" id="3.80.10.10">
    <property type="entry name" value="Ribonuclease Inhibitor"/>
    <property type="match status" value="3"/>
</dbReference>
<keyword evidence="5" id="KW-1185">Reference proteome</keyword>
<keyword evidence="1" id="KW-0433">Leucine-rich repeat</keyword>
<dbReference type="InterPro" id="IPR050836">
    <property type="entry name" value="SDS22/Internalin_LRR"/>
</dbReference>
<reference evidence="3" key="1">
    <citation type="submission" date="2023-06" db="EMBL/GenBank/DDBJ databases">
        <authorList>
            <person name="Kurt Z."/>
        </authorList>
    </citation>
    <scope>NUCLEOTIDE SEQUENCE</scope>
</reference>
<dbReference type="InterPro" id="IPR032675">
    <property type="entry name" value="LRR_dom_sf"/>
</dbReference>
<name>A0AA86NL18_9EUKA</name>
<dbReference type="Pfam" id="PF12799">
    <property type="entry name" value="LRR_4"/>
    <property type="match status" value="2"/>
</dbReference>
<dbReference type="EMBL" id="CATOUU010000234">
    <property type="protein sequence ID" value="CAI9921829.1"/>
    <property type="molecule type" value="Genomic_DNA"/>
</dbReference>
<dbReference type="PROSITE" id="PS51450">
    <property type="entry name" value="LRR"/>
    <property type="match status" value="3"/>
</dbReference>
<sequence length="512" mass="58569">MSVLMRRENTLIIEPGSDISKIQIINFILLPNSKKHFEGPPLQLNASSCNLQDLSVFLNINQQLSESKLQLLNLSYNSGISLNGLQQCKSLQNLEISNSELSNISIISQITSLVQLNMYSNQIKDISTIGKLLNLEQLNLSYNPEISSLEHLAPLLKIKKLDIDEIGAKTLNGIQNMTDLVYLRAWKNEFTHVNELETLTKLKEVNLSYNKISDLTGLRNAINIETLEVDGNELHNLEGLPRQSTKLISLSAYHNPNLKNIKCIGFYPNLEYICIVSCNLESLEGMNNLPKVLRVLIYFNELKSLKGIESCLYVKELLAECNKLESLDGIQQLKQMTNINVQNNKLTSIKEFEGLKQLEKININENQIKSFEGIENVESLQLLEAWSNKISSLYYLRNLGNLQFVNIDRNYLLDIRQLLFLRDLPQLKRIWLTENGQNKSANANKICIDPNYPNFIIQTLPQIVAYEYEVYFDRGPEYYDNTFSADVRNKAMGQVFDIPELTEELAKELKEQ</sequence>
<dbReference type="PANTHER" id="PTHR46652:SF3">
    <property type="entry name" value="LEUCINE-RICH REPEAT-CONTAINING PROTEIN 9"/>
    <property type="match status" value="1"/>
</dbReference>
<organism evidence="3">
    <name type="scientific">Hexamita inflata</name>
    <dbReference type="NCBI Taxonomy" id="28002"/>
    <lineage>
        <taxon>Eukaryota</taxon>
        <taxon>Metamonada</taxon>
        <taxon>Diplomonadida</taxon>
        <taxon>Hexamitidae</taxon>
        <taxon>Hexamitinae</taxon>
        <taxon>Hexamita</taxon>
    </lineage>
</organism>
<dbReference type="InterPro" id="IPR001611">
    <property type="entry name" value="Leu-rich_rpt"/>
</dbReference>
<dbReference type="AlphaFoldDB" id="A0AA86NL18"/>
<reference evidence="4 5" key="2">
    <citation type="submission" date="2024-07" db="EMBL/GenBank/DDBJ databases">
        <authorList>
            <person name="Akdeniz Z."/>
        </authorList>
    </citation>
    <scope>NUCLEOTIDE SEQUENCE [LARGE SCALE GENOMIC DNA]</scope>
</reference>
<evidence type="ECO:0000256" key="1">
    <source>
        <dbReference type="ARBA" id="ARBA00022614"/>
    </source>
</evidence>
<gene>
    <name evidence="4" type="ORF">HINF_LOCUS72224</name>
    <name evidence="3" type="ORF">HINF_LOCUS9474</name>
</gene>
<keyword evidence="2" id="KW-0677">Repeat</keyword>
<dbReference type="Proteomes" id="UP001642409">
    <property type="component" value="Unassembled WGS sequence"/>
</dbReference>